<comment type="caution">
    <text evidence="3">The sequence shown here is derived from an EMBL/GenBank/DDBJ whole genome shotgun (WGS) entry which is preliminary data.</text>
</comment>
<dbReference type="EMBL" id="JACRTC010000001">
    <property type="protein sequence ID" value="MBC8569618.1"/>
    <property type="molecule type" value="Genomic_DNA"/>
</dbReference>
<keyword evidence="4" id="KW-1185">Reference proteome</keyword>
<dbReference type="RefSeq" id="WP_262396713.1">
    <property type="nucleotide sequence ID" value="NZ_JACRTC010000001.1"/>
</dbReference>
<feature type="domain" description="BFD-like [2Fe-2S]-binding" evidence="2">
    <location>
        <begin position="397"/>
        <end position="450"/>
    </location>
</feature>
<dbReference type="AlphaFoldDB" id="A0A926EAS2"/>
<dbReference type="Pfam" id="PF01266">
    <property type="entry name" value="DAO"/>
    <property type="match status" value="1"/>
</dbReference>
<protein>
    <submittedName>
        <fullName evidence="3">NAD(P)/FAD-dependent oxidoreductase</fullName>
    </submittedName>
</protein>
<proteinExistence type="predicted"/>
<accession>A0A926EAS2</accession>
<dbReference type="SUPFAM" id="SSF51905">
    <property type="entry name" value="FAD/NAD(P)-binding domain"/>
    <property type="match status" value="1"/>
</dbReference>
<dbReference type="Gene3D" id="3.30.9.10">
    <property type="entry name" value="D-Amino Acid Oxidase, subunit A, domain 2"/>
    <property type="match status" value="1"/>
</dbReference>
<dbReference type="InterPro" id="IPR036188">
    <property type="entry name" value="FAD/NAD-bd_sf"/>
</dbReference>
<dbReference type="PANTHER" id="PTHR42720">
    <property type="entry name" value="GLYCEROL-3-PHOSPHATE DEHYDROGENASE"/>
    <property type="match status" value="1"/>
</dbReference>
<evidence type="ECO:0000259" key="1">
    <source>
        <dbReference type="Pfam" id="PF01266"/>
    </source>
</evidence>
<dbReference type="InterPro" id="IPR006076">
    <property type="entry name" value="FAD-dep_OxRdtase"/>
</dbReference>
<dbReference type="Pfam" id="PF04324">
    <property type="entry name" value="Fer2_BFD"/>
    <property type="match status" value="1"/>
</dbReference>
<organism evidence="3 4">
    <name type="scientific">Zongyangia hominis</name>
    <dbReference type="NCBI Taxonomy" id="2763677"/>
    <lineage>
        <taxon>Bacteria</taxon>
        <taxon>Bacillati</taxon>
        <taxon>Bacillota</taxon>
        <taxon>Clostridia</taxon>
        <taxon>Eubacteriales</taxon>
        <taxon>Oscillospiraceae</taxon>
        <taxon>Zongyangia</taxon>
    </lineage>
</organism>
<sequence>MVDVVIIGAGIVGCSLAYELSKYQLSTLVLEKENDVACGTTKANSAIVHAGYDPHPGTKMAKYNVEGNRLIEELAKKLSVPYKKVGSFVLAFDDADMDTVRDLYDRGVKNGVPDLQILSAAETLALEPNLNPQIKGALYAPSAGIVSPWELAIAMMDTAMKNGVQLRKSCEVTGMEKTEEGFLLHTGTGDIAARYVVNAAGLYSDEVHNMVSAPSFTITANRGQYYLLDKNQGDVVHHVIFQCPSKVGKGVLVSPTVHGNLIVGPDANDVSGRDDVSTTREGLDFVMQAASRSCDKVNYRQSIRNFAGNRALSEIDDFIIGEAPDAKGFFDIAGIKSPGLTSAPAIAVDVVRMLGGAGLPLTPRDQVVDRREKITFRELSPKERAALIAKDPRYGTIICRCETVTEGEIIDAIHTPTAPRSVDAVKRRCNAGMGRCQGGFCGPRVLEILSRELQLDPREIPQDKAGSAIVIGETKVREDIH</sequence>
<gene>
    <name evidence="3" type="ORF">H8709_02115</name>
</gene>
<dbReference type="InterPro" id="IPR007419">
    <property type="entry name" value="BFD-like_2Fe2S-bd_dom"/>
</dbReference>
<dbReference type="PANTHER" id="PTHR42720:SF1">
    <property type="entry name" value="GLYCEROL 3-PHOSPHATE OXIDASE"/>
    <property type="match status" value="1"/>
</dbReference>
<dbReference type="Proteomes" id="UP000660861">
    <property type="component" value="Unassembled WGS sequence"/>
</dbReference>
<feature type="domain" description="FAD dependent oxidoreductase" evidence="1">
    <location>
        <begin position="3"/>
        <end position="350"/>
    </location>
</feature>
<dbReference type="Gene3D" id="1.10.10.1100">
    <property type="entry name" value="BFD-like [2Fe-2S]-binding domain"/>
    <property type="match status" value="1"/>
</dbReference>
<evidence type="ECO:0000313" key="4">
    <source>
        <dbReference type="Proteomes" id="UP000660861"/>
    </source>
</evidence>
<reference evidence="3" key="1">
    <citation type="submission" date="2020-08" db="EMBL/GenBank/DDBJ databases">
        <title>Genome public.</title>
        <authorList>
            <person name="Liu C."/>
            <person name="Sun Q."/>
        </authorList>
    </citation>
    <scope>NUCLEOTIDE SEQUENCE</scope>
    <source>
        <strain evidence="3">NSJ-54</strain>
    </source>
</reference>
<evidence type="ECO:0000313" key="3">
    <source>
        <dbReference type="EMBL" id="MBC8569618.1"/>
    </source>
</evidence>
<dbReference type="CDD" id="cd19946">
    <property type="entry name" value="GlpA-like_Fer2_BFD-like"/>
    <property type="match status" value="1"/>
</dbReference>
<dbReference type="InterPro" id="IPR041854">
    <property type="entry name" value="BFD-like_2Fe2S-bd_dom_sf"/>
</dbReference>
<dbReference type="Gene3D" id="3.50.50.60">
    <property type="entry name" value="FAD/NAD(P)-binding domain"/>
    <property type="match status" value="1"/>
</dbReference>
<evidence type="ECO:0000259" key="2">
    <source>
        <dbReference type="Pfam" id="PF04324"/>
    </source>
</evidence>
<name>A0A926EAS2_9FIRM</name>
<dbReference type="InterPro" id="IPR052745">
    <property type="entry name" value="G3P_Oxidase/Oxidoreductase"/>
</dbReference>